<dbReference type="Gene3D" id="1.20.1600.10">
    <property type="entry name" value="Outer membrane efflux proteins (OEP)"/>
    <property type="match status" value="1"/>
</dbReference>
<gene>
    <name evidence="7" type="ORF">B1A_19092</name>
</gene>
<name>T0ZXC5_9ZZZZ</name>
<keyword evidence="6" id="KW-0998">Cell outer membrane</keyword>
<keyword evidence="2" id="KW-0813">Transport</keyword>
<proteinExistence type="predicted"/>
<feature type="non-terminal residue" evidence="7">
    <location>
        <position position="1"/>
    </location>
</feature>
<evidence type="ECO:0000256" key="3">
    <source>
        <dbReference type="ARBA" id="ARBA00022452"/>
    </source>
</evidence>
<reference evidence="7" key="1">
    <citation type="submission" date="2013-08" db="EMBL/GenBank/DDBJ databases">
        <authorList>
            <person name="Mendez C."/>
            <person name="Richter M."/>
            <person name="Ferrer M."/>
            <person name="Sanchez J."/>
        </authorList>
    </citation>
    <scope>NUCLEOTIDE SEQUENCE</scope>
</reference>
<comment type="subcellular location">
    <subcellularLocation>
        <location evidence="1">Cell outer membrane</location>
    </subcellularLocation>
</comment>
<dbReference type="PANTHER" id="PTHR30026:SF20">
    <property type="entry name" value="OUTER MEMBRANE PROTEIN TOLC"/>
    <property type="match status" value="1"/>
</dbReference>
<evidence type="ECO:0000256" key="5">
    <source>
        <dbReference type="ARBA" id="ARBA00023136"/>
    </source>
</evidence>
<dbReference type="InterPro" id="IPR003423">
    <property type="entry name" value="OMP_efflux"/>
</dbReference>
<evidence type="ECO:0000256" key="4">
    <source>
        <dbReference type="ARBA" id="ARBA00022692"/>
    </source>
</evidence>
<keyword evidence="4" id="KW-0812">Transmembrane</keyword>
<dbReference type="Pfam" id="PF02321">
    <property type="entry name" value="OEP"/>
    <property type="match status" value="1"/>
</dbReference>
<evidence type="ECO:0000256" key="2">
    <source>
        <dbReference type="ARBA" id="ARBA00022448"/>
    </source>
</evidence>
<reference evidence="7" key="2">
    <citation type="journal article" date="2014" name="ISME J.">
        <title>Microbial stratification in low pH oxic and suboxic macroscopic growths along an acid mine drainage.</title>
        <authorList>
            <person name="Mendez-Garcia C."/>
            <person name="Mesa V."/>
            <person name="Sprenger R.R."/>
            <person name="Richter M."/>
            <person name="Diez M.S."/>
            <person name="Solano J."/>
            <person name="Bargiela R."/>
            <person name="Golyshina O.V."/>
            <person name="Manteca A."/>
            <person name="Ramos J.L."/>
            <person name="Gallego J.R."/>
            <person name="Llorente I."/>
            <person name="Martins Dos Santos V.A."/>
            <person name="Jensen O.N."/>
            <person name="Pelaez A.I."/>
            <person name="Sanchez J."/>
            <person name="Ferrer M."/>
        </authorList>
    </citation>
    <scope>NUCLEOTIDE SEQUENCE</scope>
</reference>
<evidence type="ECO:0000256" key="6">
    <source>
        <dbReference type="ARBA" id="ARBA00023237"/>
    </source>
</evidence>
<dbReference type="PANTHER" id="PTHR30026">
    <property type="entry name" value="OUTER MEMBRANE PROTEIN TOLC"/>
    <property type="match status" value="1"/>
</dbReference>
<protein>
    <submittedName>
        <fullName evidence="7">Outer membrane efflux protein</fullName>
    </submittedName>
</protein>
<dbReference type="InterPro" id="IPR051906">
    <property type="entry name" value="TolC-like"/>
</dbReference>
<organism evidence="7">
    <name type="scientific">mine drainage metagenome</name>
    <dbReference type="NCBI Taxonomy" id="410659"/>
    <lineage>
        <taxon>unclassified sequences</taxon>
        <taxon>metagenomes</taxon>
        <taxon>ecological metagenomes</taxon>
    </lineage>
</organism>
<dbReference type="GO" id="GO:1990281">
    <property type="term" value="C:efflux pump complex"/>
    <property type="evidence" value="ECO:0007669"/>
    <property type="project" value="TreeGrafter"/>
</dbReference>
<dbReference type="GO" id="GO:0009279">
    <property type="term" value="C:cell outer membrane"/>
    <property type="evidence" value="ECO:0007669"/>
    <property type="project" value="UniProtKB-SubCell"/>
</dbReference>
<dbReference type="GO" id="GO:0015288">
    <property type="term" value="F:porin activity"/>
    <property type="evidence" value="ECO:0007669"/>
    <property type="project" value="TreeGrafter"/>
</dbReference>
<dbReference type="SUPFAM" id="SSF56954">
    <property type="entry name" value="Outer membrane efflux proteins (OEP)"/>
    <property type="match status" value="1"/>
</dbReference>
<dbReference type="AlphaFoldDB" id="T0ZXC5"/>
<sequence>YQALQSGVDAQRAQLRIAQGARLPEVALSANAWEAHGNHTGGPISSWMPDSQIMLSASIPIFTGGTLRAQVQQQQARLDEMNDKLASLEQQVRWEVTHAYAELHAAQGKVDAARTGMRSADEAFRVERQKVAVGAGTVTDLLDAQAADLSAQTNFYQAQAGVRVTLTGAEFAAGILDRRPSNETADGVGP</sequence>
<evidence type="ECO:0000313" key="7">
    <source>
        <dbReference type="EMBL" id="EQD33334.1"/>
    </source>
</evidence>
<dbReference type="GO" id="GO:0015562">
    <property type="term" value="F:efflux transmembrane transporter activity"/>
    <property type="evidence" value="ECO:0007669"/>
    <property type="project" value="InterPro"/>
</dbReference>
<keyword evidence="3" id="KW-1134">Transmembrane beta strand</keyword>
<comment type="caution">
    <text evidence="7">The sequence shown here is derived from an EMBL/GenBank/DDBJ whole genome shotgun (WGS) entry which is preliminary data.</text>
</comment>
<accession>T0ZXC5</accession>
<dbReference type="EMBL" id="AUZX01014086">
    <property type="protein sequence ID" value="EQD33334.1"/>
    <property type="molecule type" value="Genomic_DNA"/>
</dbReference>
<evidence type="ECO:0000256" key="1">
    <source>
        <dbReference type="ARBA" id="ARBA00004442"/>
    </source>
</evidence>
<keyword evidence="5" id="KW-0472">Membrane</keyword>